<dbReference type="CDD" id="cd02440">
    <property type="entry name" value="AdoMet_MTases"/>
    <property type="match status" value="1"/>
</dbReference>
<dbReference type="KEGG" id="ima:PO878_01995"/>
<dbReference type="GO" id="GO:0008168">
    <property type="term" value="F:methyltransferase activity"/>
    <property type="evidence" value="ECO:0007669"/>
    <property type="project" value="UniProtKB-KW"/>
</dbReference>
<reference evidence="2" key="1">
    <citation type="submission" date="2023-01" db="EMBL/GenBank/DDBJ databases">
        <title>The diversity of Class Acidimicrobiia in South China Sea sediment environments and the proposal of Iamia marina sp. nov., a novel species of the genus Iamia.</title>
        <authorList>
            <person name="He Y."/>
            <person name="Tian X."/>
        </authorList>
    </citation>
    <scope>NUCLEOTIDE SEQUENCE</scope>
    <source>
        <strain evidence="2">DSM 19957</strain>
    </source>
</reference>
<dbReference type="Pfam" id="PF13649">
    <property type="entry name" value="Methyltransf_25"/>
    <property type="match status" value="1"/>
</dbReference>
<dbReference type="InterPro" id="IPR029063">
    <property type="entry name" value="SAM-dependent_MTases_sf"/>
</dbReference>
<dbReference type="SUPFAM" id="SSF53335">
    <property type="entry name" value="S-adenosyl-L-methionine-dependent methyltransferases"/>
    <property type="match status" value="1"/>
</dbReference>
<dbReference type="EMBL" id="CP116942">
    <property type="protein sequence ID" value="WCO67490.1"/>
    <property type="molecule type" value="Genomic_DNA"/>
</dbReference>
<accession>A0AAE9Y5Z8</accession>
<gene>
    <name evidence="2" type="ORF">PO878_01995</name>
</gene>
<keyword evidence="2" id="KW-0489">Methyltransferase</keyword>
<dbReference type="InterPro" id="IPR041698">
    <property type="entry name" value="Methyltransf_25"/>
</dbReference>
<dbReference type="RefSeq" id="WP_272737011.1">
    <property type="nucleotide sequence ID" value="NZ_CP116942.1"/>
</dbReference>
<dbReference type="Gene3D" id="3.40.50.150">
    <property type="entry name" value="Vaccinia Virus protein VP39"/>
    <property type="match status" value="1"/>
</dbReference>
<sequence length="240" mass="25792">MLEDHFAGEVAAHYDATSPPAPAAMVDRLAELAGAGRALELAVGTGRVALPLADRGVDVAGIELSPDMVAVLRAKDPEGRVAVTLGDMATTRAEGAFSLVYLVYNTIGNLRTQDQQVACVANAAAHLGPGGRFVVEVGVPSLRRLLPGEDAHLFSYAPGYVGFDRYTDLVAQQATSHHFVVREGEAREVRTPFRYVWPSELDLMARLAGMELEHRWAGWDRAPFTGESTSHVSVWRTVGG</sequence>
<name>A0AAE9Y5Z8_9ACTN</name>
<dbReference type="GO" id="GO:0032259">
    <property type="term" value="P:methylation"/>
    <property type="evidence" value="ECO:0007669"/>
    <property type="project" value="UniProtKB-KW"/>
</dbReference>
<dbReference type="AlphaFoldDB" id="A0AAE9Y5Z8"/>
<organism evidence="2 3">
    <name type="scientific">Iamia majanohamensis</name>
    <dbReference type="NCBI Taxonomy" id="467976"/>
    <lineage>
        <taxon>Bacteria</taxon>
        <taxon>Bacillati</taxon>
        <taxon>Actinomycetota</taxon>
        <taxon>Acidimicrobiia</taxon>
        <taxon>Acidimicrobiales</taxon>
        <taxon>Iamiaceae</taxon>
        <taxon>Iamia</taxon>
    </lineage>
</organism>
<evidence type="ECO:0000313" key="3">
    <source>
        <dbReference type="Proteomes" id="UP001216390"/>
    </source>
</evidence>
<proteinExistence type="predicted"/>
<feature type="domain" description="Methyltransferase" evidence="1">
    <location>
        <begin position="39"/>
        <end position="131"/>
    </location>
</feature>
<keyword evidence="2" id="KW-0808">Transferase</keyword>
<evidence type="ECO:0000313" key="2">
    <source>
        <dbReference type="EMBL" id="WCO67490.1"/>
    </source>
</evidence>
<dbReference type="Proteomes" id="UP001216390">
    <property type="component" value="Chromosome"/>
</dbReference>
<protein>
    <submittedName>
        <fullName evidence="2">Class I SAM-dependent methyltransferase</fullName>
    </submittedName>
</protein>
<evidence type="ECO:0000259" key="1">
    <source>
        <dbReference type="Pfam" id="PF13649"/>
    </source>
</evidence>
<keyword evidence="3" id="KW-1185">Reference proteome</keyword>